<keyword evidence="3 5" id="KW-1133">Transmembrane helix</keyword>
<protein>
    <submittedName>
        <fullName evidence="6">ABC transporter permease</fullName>
    </submittedName>
</protein>
<evidence type="ECO:0000256" key="2">
    <source>
        <dbReference type="ARBA" id="ARBA00022692"/>
    </source>
</evidence>
<evidence type="ECO:0000313" key="7">
    <source>
        <dbReference type="Proteomes" id="UP001597097"/>
    </source>
</evidence>
<evidence type="ECO:0000256" key="4">
    <source>
        <dbReference type="ARBA" id="ARBA00023136"/>
    </source>
</evidence>
<sequence>SGTGGPVDSTLFYTLYLYLKGFKSYEMGYAAAMAWVLLLIIAGLTGVNFLASKYWVFYGDTK</sequence>
<name>A0ABW4GZP4_9ACTN</name>
<dbReference type="Proteomes" id="UP001597097">
    <property type="component" value="Unassembled WGS sequence"/>
</dbReference>
<proteinExistence type="predicted"/>
<keyword evidence="2 5" id="KW-0812">Transmembrane</keyword>
<comment type="caution">
    <text evidence="6">The sequence shown here is derived from an EMBL/GenBank/DDBJ whole genome shotgun (WGS) entry which is preliminary data.</text>
</comment>
<reference evidence="7" key="1">
    <citation type="journal article" date="2019" name="Int. J. Syst. Evol. Microbiol.">
        <title>The Global Catalogue of Microorganisms (GCM) 10K type strain sequencing project: providing services to taxonomists for standard genome sequencing and annotation.</title>
        <authorList>
            <consortium name="The Broad Institute Genomics Platform"/>
            <consortium name="The Broad Institute Genome Sequencing Center for Infectious Disease"/>
            <person name="Wu L."/>
            <person name="Ma J."/>
        </authorList>
    </citation>
    <scope>NUCLEOTIDE SEQUENCE [LARGE SCALE GENOMIC DNA]</scope>
    <source>
        <strain evidence="7">CGMCC 1.15399</strain>
    </source>
</reference>
<evidence type="ECO:0000256" key="1">
    <source>
        <dbReference type="ARBA" id="ARBA00004141"/>
    </source>
</evidence>
<dbReference type="SUPFAM" id="SSF161098">
    <property type="entry name" value="MetI-like"/>
    <property type="match status" value="1"/>
</dbReference>
<keyword evidence="7" id="KW-1185">Reference proteome</keyword>
<dbReference type="InterPro" id="IPR035906">
    <property type="entry name" value="MetI-like_sf"/>
</dbReference>
<dbReference type="EMBL" id="JBHUCM010000105">
    <property type="protein sequence ID" value="MFD1548072.1"/>
    <property type="molecule type" value="Genomic_DNA"/>
</dbReference>
<dbReference type="Gene3D" id="1.10.3720.10">
    <property type="entry name" value="MetI-like"/>
    <property type="match status" value="1"/>
</dbReference>
<evidence type="ECO:0000313" key="6">
    <source>
        <dbReference type="EMBL" id="MFD1548072.1"/>
    </source>
</evidence>
<keyword evidence="4 5" id="KW-0472">Membrane</keyword>
<feature type="transmembrane region" description="Helical" evidence="5">
    <location>
        <begin position="27"/>
        <end position="51"/>
    </location>
</feature>
<evidence type="ECO:0000256" key="3">
    <source>
        <dbReference type="ARBA" id="ARBA00022989"/>
    </source>
</evidence>
<gene>
    <name evidence="6" type="ORF">ACFSJ0_64380</name>
</gene>
<accession>A0ABW4GZP4</accession>
<comment type="subcellular location">
    <subcellularLocation>
        <location evidence="1">Membrane</location>
        <topology evidence="1">Multi-pass membrane protein</topology>
    </subcellularLocation>
</comment>
<feature type="non-terminal residue" evidence="6">
    <location>
        <position position="1"/>
    </location>
</feature>
<organism evidence="6 7">
    <name type="scientific">Nonomuraea guangzhouensis</name>
    <dbReference type="NCBI Taxonomy" id="1291555"/>
    <lineage>
        <taxon>Bacteria</taxon>
        <taxon>Bacillati</taxon>
        <taxon>Actinomycetota</taxon>
        <taxon>Actinomycetes</taxon>
        <taxon>Streptosporangiales</taxon>
        <taxon>Streptosporangiaceae</taxon>
        <taxon>Nonomuraea</taxon>
    </lineage>
</organism>
<evidence type="ECO:0000256" key="5">
    <source>
        <dbReference type="SAM" id="Phobius"/>
    </source>
</evidence>